<dbReference type="InterPro" id="IPR050361">
    <property type="entry name" value="MPP/UQCRC_Complex"/>
</dbReference>
<evidence type="ECO:0000256" key="2">
    <source>
        <dbReference type="RuleBase" id="RU004447"/>
    </source>
</evidence>
<dbReference type="InterPro" id="IPR011249">
    <property type="entry name" value="Metalloenz_LuxS/M16"/>
</dbReference>
<evidence type="ECO:0000259" key="3">
    <source>
        <dbReference type="Pfam" id="PF00675"/>
    </source>
</evidence>
<comment type="caution">
    <text evidence="5">The sequence shown here is derived from an EMBL/GenBank/DDBJ whole genome shotgun (WGS) entry which is preliminary data.</text>
</comment>
<dbReference type="AlphaFoldDB" id="A0A6M0R7C7"/>
<evidence type="ECO:0000313" key="6">
    <source>
        <dbReference type="Proteomes" id="UP000473885"/>
    </source>
</evidence>
<dbReference type="InterPro" id="IPR007863">
    <property type="entry name" value="Peptidase_M16_C"/>
</dbReference>
<dbReference type="Gene3D" id="3.30.830.10">
    <property type="entry name" value="Metalloenzyme, LuxS/M16 peptidase-like"/>
    <property type="match status" value="2"/>
</dbReference>
<dbReference type="InterPro" id="IPR001431">
    <property type="entry name" value="Pept_M16_Zn_BS"/>
</dbReference>
<dbReference type="SUPFAM" id="SSF63411">
    <property type="entry name" value="LuxS/MPP-like metallohydrolase"/>
    <property type="match status" value="2"/>
</dbReference>
<gene>
    <name evidence="5" type="ORF">FDF74_02570</name>
</gene>
<evidence type="ECO:0000313" key="5">
    <source>
        <dbReference type="EMBL" id="NEZ46095.1"/>
    </source>
</evidence>
<accession>A0A6M0R7C7</accession>
<dbReference type="FunFam" id="3.30.830.10:FF:000008">
    <property type="entry name" value="Mitochondrial-processing peptidase subunit beta"/>
    <property type="match status" value="1"/>
</dbReference>
<dbReference type="PANTHER" id="PTHR11851">
    <property type="entry name" value="METALLOPROTEASE"/>
    <property type="match status" value="1"/>
</dbReference>
<organism evidence="5 6">
    <name type="scientific">Clostridium niameyense</name>
    <dbReference type="NCBI Taxonomy" id="1622073"/>
    <lineage>
        <taxon>Bacteria</taxon>
        <taxon>Bacillati</taxon>
        <taxon>Bacillota</taxon>
        <taxon>Clostridia</taxon>
        <taxon>Eubacteriales</taxon>
        <taxon>Clostridiaceae</taxon>
        <taxon>Clostridium</taxon>
    </lineage>
</organism>
<name>A0A6M0R7C7_9CLOT</name>
<dbReference type="GO" id="GO:0046872">
    <property type="term" value="F:metal ion binding"/>
    <property type="evidence" value="ECO:0007669"/>
    <property type="project" value="InterPro"/>
</dbReference>
<dbReference type="GO" id="GO:0006508">
    <property type="term" value="P:proteolysis"/>
    <property type="evidence" value="ECO:0007669"/>
    <property type="project" value="InterPro"/>
</dbReference>
<dbReference type="EMBL" id="SXDP01000001">
    <property type="protein sequence ID" value="NEZ46095.1"/>
    <property type="molecule type" value="Genomic_DNA"/>
</dbReference>
<dbReference type="InterPro" id="IPR011765">
    <property type="entry name" value="Pept_M16_N"/>
</dbReference>
<dbReference type="OrthoDB" id="9811314at2"/>
<dbReference type="Proteomes" id="UP000473885">
    <property type="component" value="Unassembled WGS sequence"/>
</dbReference>
<dbReference type="Pfam" id="PF00675">
    <property type="entry name" value="Peptidase_M16"/>
    <property type="match status" value="1"/>
</dbReference>
<reference evidence="5 6" key="1">
    <citation type="submission" date="2019-04" db="EMBL/GenBank/DDBJ databases">
        <title>Genome sequencing of Clostridium botulinum Groups I-IV and Clostridium butyricum.</title>
        <authorList>
            <person name="Brunt J."/>
            <person name="Van Vliet A.H.M."/>
            <person name="Stringer S.C."/>
            <person name="Carter A.T."/>
            <person name="Peck M.W."/>
        </authorList>
    </citation>
    <scope>NUCLEOTIDE SEQUENCE [LARGE SCALE GENOMIC DNA]</scope>
    <source>
        <strain evidence="5 6">IFR 18/094</strain>
    </source>
</reference>
<proteinExistence type="inferred from homology"/>
<evidence type="ECO:0000256" key="1">
    <source>
        <dbReference type="ARBA" id="ARBA00007261"/>
    </source>
</evidence>
<feature type="domain" description="Peptidase M16 N-terminal" evidence="3">
    <location>
        <begin position="12"/>
        <end position="159"/>
    </location>
</feature>
<dbReference type="GO" id="GO:0004222">
    <property type="term" value="F:metalloendopeptidase activity"/>
    <property type="evidence" value="ECO:0007669"/>
    <property type="project" value="InterPro"/>
</dbReference>
<dbReference type="Pfam" id="PF05193">
    <property type="entry name" value="Peptidase_M16_C"/>
    <property type="match status" value="1"/>
</dbReference>
<sequence>MYTLLKLDNGLRVVLENIDYVNSVSVGVWIENGSRNETKQNNGISHFIEHMLFKGTENRNSLKIAESIEDLGGQINAFTGKEATCYYVKILDSHIDLALDVLADMLFNSKFLEEDIEKEKKVVIEEINMSEDSPEDVLVDLFSRAAWENDSSSYPILGTIDTVGSFNRNQILDYLHQYYIPENSVISICGNINIDKAKKLVEKYFGGWKSGENKKITTYSTPKIYKNHLFKSKNIEQIHVNLGFKGIEAGSDDIYPLIMITNILGGGASSILFQKIREEKGLCYNIYAYLTSLNNTGIINIYSGLNPKCIEEALSLIKNEVYNFYKKGIDKEKILKLKEQLKGGYILGLESTSSRMFSNGKSVLFLNRIKKPEDVMKKIDNVTYSKIQEVMEKTYGEGILNSAFVGKNLNLEKAINIIEKEEYTFKQPKVKLI</sequence>
<evidence type="ECO:0000259" key="4">
    <source>
        <dbReference type="Pfam" id="PF05193"/>
    </source>
</evidence>
<dbReference type="RefSeq" id="WP_050607207.1">
    <property type="nucleotide sequence ID" value="NZ_CABKUB010000006.1"/>
</dbReference>
<keyword evidence="6" id="KW-1185">Reference proteome</keyword>
<comment type="similarity">
    <text evidence="1 2">Belongs to the peptidase M16 family.</text>
</comment>
<dbReference type="PANTHER" id="PTHR11851:SF49">
    <property type="entry name" value="MITOCHONDRIAL-PROCESSING PEPTIDASE SUBUNIT ALPHA"/>
    <property type="match status" value="1"/>
</dbReference>
<dbReference type="PROSITE" id="PS00143">
    <property type="entry name" value="INSULINASE"/>
    <property type="match status" value="1"/>
</dbReference>
<feature type="domain" description="Peptidase M16 C-terminal" evidence="4">
    <location>
        <begin position="165"/>
        <end position="341"/>
    </location>
</feature>
<protein>
    <submittedName>
        <fullName evidence="5">Insulinase family protein</fullName>
    </submittedName>
</protein>